<accession>A0A7X2IRQ4</accession>
<dbReference type="SUPFAM" id="SSF53955">
    <property type="entry name" value="Lysozyme-like"/>
    <property type="match status" value="1"/>
</dbReference>
<proteinExistence type="predicted"/>
<keyword evidence="4" id="KW-1185">Reference proteome</keyword>
<name>A0A7X2IRQ4_9BURK</name>
<gene>
    <name evidence="3" type="ORF">GJ700_24190</name>
</gene>
<dbReference type="Gene3D" id="2.10.70.40">
    <property type="entry name" value="peptidoglycan hydrolase"/>
    <property type="match status" value="1"/>
</dbReference>
<dbReference type="InterPro" id="IPR002901">
    <property type="entry name" value="MGlyc_endo_b_GlcNAc-like_dom"/>
</dbReference>
<evidence type="ECO:0000259" key="2">
    <source>
        <dbReference type="SMART" id="SM00047"/>
    </source>
</evidence>
<reference evidence="3 4" key="1">
    <citation type="submission" date="2019-11" db="EMBL/GenBank/DDBJ databases">
        <title>Novel species isolated from a subtropical stream in China.</title>
        <authorList>
            <person name="Lu H."/>
        </authorList>
    </citation>
    <scope>NUCLEOTIDE SEQUENCE [LARGE SCALE GENOMIC DNA]</scope>
    <source>
        <strain evidence="3 4">FT92W</strain>
    </source>
</reference>
<evidence type="ECO:0000256" key="1">
    <source>
        <dbReference type="ARBA" id="ARBA00022801"/>
    </source>
</evidence>
<dbReference type="Gene3D" id="1.10.530.10">
    <property type="match status" value="1"/>
</dbReference>
<dbReference type="GO" id="GO:0004040">
    <property type="term" value="F:amidase activity"/>
    <property type="evidence" value="ECO:0007669"/>
    <property type="project" value="InterPro"/>
</dbReference>
<dbReference type="EMBL" id="WKJJ01000016">
    <property type="protein sequence ID" value="MRV74816.1"/>
    <property type="molecule type" value="Genomic_DNA"/>
</dbReference>
<keyword evidence="3" id="KW-0282">Flagellum</keyword>
<dbReference type="PANTHER" id="PTHR33308">
    <property type="entry name" value="PEPTIDOGLYCAN HYDROLASE FLGJ"/>
    <property type="match status" value="1"/>
</dbReference>
<evidence type="ECO:0000313" key="3">
    <source>
        <dbReference type="EMBL" id="MRV74816.1"/>
    </source>
</evidence>
<sequence length="273" mass="28376">MSRPDFTAFTATTRPTQATAATLSNVRPTAATGGASASFAASFSTSMAAMNAPFASGGNTTFSKAQRDVAAFIQEAVSPEPGVLPSQSSASLAMRARAAGMADSSGAIMAATLNNANSASQKEFLESIMPWATEAAQKLGVAPELVAAHAALESGWGQHPLGASNNLFGIKAGSQWQGGVTSAATTEYAYGLPMKKVEKFRSYPDTASAFRDYANVLVDNPRYRDALNTGSDARAFAQGVARGGYATDPSYADKLMKLATQLQRRQPVQPTGD</sequence>
<dbReference type="AlphaFoldDB" id="A0A7X2IRQ4"/>
<comment type="caution">
    <text evidence="3">The sequence shown here is derived from an EMBL/GenBank/DDBJ whole genome shotgun (WGS) entry which is preliminary data.</text>
</comment>
<evidence type="ECO:0000313" key="4">
    <source>
        <dbReference type="Proteomes" id="UP000446768"/>
    </source>
</evidence>
<feature type="domain" description="Mannosyl-glycoprotein endo-beta-N-acetylglucosamidase-like" evidence="2">
    <location>
        <begin position="113"/>
        <end position="263"/>
    </location>
</feature>
<dbReference type="InterPro" id="IPR023346">
    <property type="entry name" value="Lysozyme-like_dom_sf"/>
</dbReference>
<dbReference type="PANTHER" id="PTHR33308:SF9">
    <property type="entry name" value="PEPTIDOGLYCAN HYDROLASE FLGJ"/>
    <property type="match status" value="1"/>
</dbReference>
<dbReference type="GO" id="GO:0071973">
    <property type="term" value="P:bacterial-type flagellum-dependent cell motility"/>
    <property type="evidence" value="ECO:0007669"/>
    <property type="project" value="TreeGrafter"/>
</dbReference>
<dbReference type="PRINTS" id="PR01002">
    <property type="entry name" value="FLGFLGJ"/>
</dbReference>
<dbReference type="Pfam" id="PF01832">
    <property type="entry name" value="Glucosaminidase"/>
    <property type="match status" value="1"/>
</dbReference>
<protein>
    <submittedName>
        <fullName evidence="3">Flagellar assembly peptidoglycan hydrolase FlgJ</fullName>
    </submittedName>
</protein>
<keyword evidence="1 3" id="KW-0378">Hydrolase</keyword>
<dbReference type="RefSeq" id="WP_154378739.1">
    <property type="nucleotide sequence ID" value="NZ_WKJJ01000016.1"/>
</dbReference>
<keyword evidence="3" id="KW-0969">Cilium</keyword>
<dbReference type="Proteomes" id="UP000446768">
    <property type="component" value="Unassembled WGS sequence"/>
</dbReference>
<keyword evidence="3" id="KW-0966">Cell projection</keyword>
<organism evidence="3 4">
    <name type="scientific">Pseudoduganella rivuli</name>
    <dbReference type="NCBI Taxonomy" id="2666085"/>
    <lineage>
        <taxon>Bacteria</taxon>
        <taxon>Pseudomonadati</taxon>
        <taxon>Pseudomonadota</taxon>
        <taxon>Betaproteobacteria</taxon>
        <taxon>Burkholderiales</taxon>
        <taxon>Oxalobacteraceae</taxon>
        <taxon>Telluria group</taxon>
        <taxon>Pseudoduganella</taxon>
    </lineage>
</organism>
<dbReference type="SMART" id="SM00047">
    <property type="entry name" value="LYZ2"/>
    <property type="match status" value="1"/>
</dbReference>
<dbReference type="InterPro" id="IPR051056">
    <property type="entry name" value="Glycosyl_Hydrolase_73"/>
</dbReference>